<evidence type="ECO:0000256" key="3">
    <source>
        <dbReference type="ARBA" id="ARBA00022553"/>
    </source>
</evidence>
<evidence type="ECO:0000256" key="10">
    <source>
        <dbReference type="PROSITE-ProRule" id="PRU00169"/>
    </source>
</evidence>
<dbReference type="InterPro" id="IPR036390">
    <property type="entry name" value="WH_DNA-bd_sf"/>
</dbReference>
<dbReference type="Gene3D" id="3.40.50.2300">
    <property type="match status" value="1"/>
</dbReference>
<evidence type="ECO:0000256" key="5">
    <source>
        <dbReference type="ARBA" id="ARBA00023015"/>
    </source>
</evidence>
<dbReference type="SUPFAM" id="SSF46785">
    <property type="entry name" value="Winged helix' DNA-binding domain"/>
    <property type="match status" value="1"/>
</dbReference>
<evidence type="ECO:0000256" key="9">
    <source>
        <dbReference type="PIRNR" id="PIRNR006171"/>
    </source>
</evidence>
<dbReference type="PIRSF" id="PIRSF006171">
    <property type="entry name" value="RR_citrat_malat"/>
    <property type="match status" value="1"/>
</dbReference>
<organism evidence="12 13">
    <name type="scientific">Kocuria soli</name>
    <dbReference type="NCBI Taxonomy" id="2485125"/>
    <lineage>
        <taxon>Bacteria</taxon>
        <taxon>Bacillati</taxon>
        <taxon>Actinomycetota</taxon>
        <taxon>Actinomycetes</taxon>
        <taxon>Micrococcales</taxon>
        <taxon>Micrococcaceae</taxon>
        <taxon>Kocuria</taxon>
    </lineage>
</organism>
<dbReference type="InterPro" id="IPR048714">
    <property type="entry name" value="DpiA-like_HTH"/>
</dbReference>
<dbReference type="Gene3D" id="1.10.10.10">
    <property type="entry name" value="Winged helix-like DNA-binding domain superfamily/Winged helix DNA-binding domain"/>
    <property type="match status" value="1"/>
</dbReference>
<dbReference type="PANTHER" id="PTHR45526:SF1">
    <property type="entry name" value="TRANSCRIPTIONAL REGULATORY PROTEIN DCUR-RELATED"/>
    <property type="match status" value="1"/>
</dbReference>
<keyword evidence="7 9" id="KW-0010">Activator</keyword>
<comment type="subcellular location">
    <subcellularLocation>
        <location evidence="1 9">Cytoplasm</location>
    </subcellularLocation>
</comment>
<evidence type="ECO:0000256" key="6">
    <source>
        <dbReference type="ARBA" id="ARBA00023125"/>
    </source>
</evidence>
<dbReference type="Pfam" id="PF20714">
    <property type="entry name" value="HTH_64"/>
    <property type="match status" value="1"/>
</dbReference>
<dbReference type="GO" id="GO:0003700">
    <property type="term" value="F:DNA-binding transcription factor activity"/>
    <property type="evidence" value="ECO:0007669"/>
    <property type="project" value="InterPro"/>
</dbReference>
<keyword evidence="4 9" id="KW-0902">Two-component regulatory system</keyword>
<dbReference type="EMBL" id="RKMF01000004">
    <property type="protein sequence ID" value="ROZ64067.1"/>
    <property type="molecule type" value="Genomic_DNA"/>
</dbReference>
<evidence type="ECO:0000313" key="12">
    <source>
        <dbReference type="EMBL" id="ROZ64067.1"/>
    </source>
</evidence>
<dbReference type="InterPro" id="IPR024187">
    <property type="entry name" value="Sig_transdc_resp-reg_cit/mal"/>
</dbReference>
<dbReference type="SMART" id="SM00448">
    <property type="entry name" value="REC"/>
    <property type="match status" value="1"/>
</dbReference>
<dbReference type="InterPro" id="IPR051271">
    <property type="entry name" value="2C-system_Tx_regulators"/>
</dbReference>
<evidence type="ECO:0000259" key="11">
    <source>
        <dbReference type="PROSITE" id="PS50110"/>
    </source>
</evidence>
<evidence type="ECO:0000256" key="2">
    <source>
        <dbReference type="ARBA" id="ARBA00022490"/>
    </source>
</evidence>
<evidence type="ECO:0000256" key="7">
    <source>
        <dbReference type="ARBA" id="ARBA00023159"/>
    </source>
</evidence>
<accession>A0A3N3ZRW4</accession>
<dbReference type="SUPFAM" id="SSF52172">
    <property type="entry name" value="CheY-like"/>
    <property type="match status" value="1"/>
</dbReference>
<sequence length="243" mass="26427">MNPEVTRNLGGTGPALRVLIVEDEPLTAESHYEYVRHTPGFEPVGTAGTAAEALRAVAGLRKTGRPVDLILLDVNLPDATGLDVARRLRGAGENVDLLAVTAHRDVDTVRAASALGVVGYVIKPFLREDLVRRLEAYRDYRQALDATGTIDQVNLDRAMTALRSPGQSTTTPKGLAPDTLQRVQEVLAGGEWLSATELAARAGMSRVTARRYLEHLAERHLAQRRPRHGTVGRPEMEYGRPTA</sequence>
<dbReference type="InterPro" id="IPR036388">
    <property type="entry name" value="WH-like_DNA-bd_sf"/>
</dbReference>
<proteinExistence type="predicted"/>
<dbReference type="PROSITE" id="PS50110">
    <property type="entry name" value="RESPONSE_REGULATORY"/>
    <property type="match status" value="1"/>
</dbReference>
<name>A0A3N3ZRW4_9MICC</name>
<dbReference type="InterPro" id="IPR011006">
    <property type="entry name" value="CheY-like_superfamily"/>
</dbReference>
<dbReference type="Proteomes" id="UP000270616">
    <property type="component" value="Unassembled WGS sequence"/>
</dbReference>
<dbReference type="InterPro" id="IPR001789">
    <property type="entry name" value="Sig_transdc_resp-reg_receiver"/>
</dbReference>
<evidence type="ECO:0000256" key="4">
    <source>
        <dbReference type="ARBA" id="ARBA00023012"/>
    </source>
</evidence>
<dbReference type="GO" id="GO:0003677">
    <property type="term" value="F:DNA binding"/>
    <property type="evidence" value="ECO:0007669"/>
    <property type="project" value="UniProtKB-KW"/>
</dbReference>
<feature type="domain" description="Response regulatory" evidence="11">
    <location>
        <begin position="17"/>
        <end position="138"/>
    </location>
</feature>
<dbReference type="AlphaFoldDB" id="A0A3N3ZRW4"/>
<reference evidence="12 13" key="1">
    <citation type="submission" date="2018-10" db="EMBL/GenBank/DDBJ databases">
        <title>Kocuria sp. M5W7-7, whole genome shotgun sequence.</title>
        <authorList>
            <person name="Tuo L."/>
        </authorList>
    </citation>
    <scope>NUCLEOTIDE SEQUENCE [LARGE SCALE GENOMIC DNA]</scope>
    <source>
        <strain evidence="12 13">M5W7-7</strain>
    </source>
</reference>
<comment type="caution">
    <text evidence="12">The sequence shown here is derived from an EMBL/GenBank/DDBJ whole genome shotgun (WGS) entry which is preliminary data.</text>
</comment>
<keyword evidence="13" id="KW-1185">Reference proteome</keyword>
<evidence type="ECO:0000313" key="13">
    <source>
        <dbReference type="Proteomes" id="UP000270616"/>
    </source>
</evidence>
<keyword evidence="3 10" id="KW-0597">Phosphoprotein</keyword>
<keyword evidence="5 9" id="KW-0805">Transcription regulation</keyword>
<dbReference type="GO" id="GO:0000156">
    <property type="term" value="F:phosphorelay response regulator activity"/>
    <property type="evidence" value="ECO:0007669"/>
    <property type="project" value="TreeGrafter"/>
</dbReference>
<gene>
    <name evidence="12" type="ORF">EDL96_04675</name>
</gene>
<dbReference type="Pfam" id="PF00072">
    <property type="entry name" value="Response_reg"/>
    <property type="match status" value="1"/>
</dbReference>
<feature type="modified residue" description="4-aspartylphosphate" evidence="10">
    <location>
        <position position="73"/>
    </location>
</feature>
<protein>
    <recommendedName>
        <fullName evidence="9">Transcriptional regulatory protein</fullName>
    </recommendedName>
</protein>
<keyword evidence="2 9" id="KW-0963">Cytoplasm</keyword>
<keyword evidence="6 9" id="KW-0238">DNA-binding</keyword>
<evidence type="ECO:0000256" key="8">
    <source>
        <dbReference type="ARBA" id="ARBA00023163"/>
    </source>
</evidence>
<evidence type="ECO:0000256" key="1">
    <source>
        <dbReference type="ARBA" id="ARBA00004496"/>
    </source>
</evidence>
<keyword evidence="8 9" id="KW-0804">Transcription</keyword>
<dbReference type="RefSeq" id="WP_123824645.1">
    <property type="nucleotide sequence ID" value="NZ_RKMF01000004.1"/>
</dbReference>
<dbReference type="PANTHER" id="PTHR45526">
    <property type="entry name" value="TRANSCRIPTIONAL REGULATORY PROTEIN DPIA"/>
    <property type="match status" value="1"/>
</dbReference>
<dbReference type="OrthoDB" id="7187989at2"/>
<dbReference type="GO" id="GO:0005737">
    <property type="term" value="C:cytoplasm"/>
    <property type="evidence" value="ECO:0007669"/>
    <property type="project" value="UniProtKB-SubCell"/>
</dbReference>